<organism evidence="2 3">
    <name type="scientific">Corynebacterium urogenitale</name>
    <dbReference type="NCBI Taxonomy" id="2487892"/>
    <lineage>
        <taxon>Bacteria</taxon>
        <taxon>Bacillati</taxon>
        <taxon>Actinomycetota</taxon>
        <taxon>Actinomycetes</taxon>
        <taxon>Mycobacteriales</taxon>
        <taxon>Corynebacteriaceae</taxon>
        <taxon>Corynebacterium</taxon>
    </lineage>
</organism>
<dbReference type="SUPFAM" id="SSF140453">
    <property type="entry name" value="EsxAB dimer-like"/>
    <property type="match status" value="1"/>
</dbReference>
<dbReference type="InterPro" id="IPR010310">
    <property type="entry name" value="T7SS_ESAT-6-like"/>
</dbReference>
<gene>
    <name evidence="2" type="primary">esxA</name>
    <name evidence="2" type="ORF">CUROG_08610</name>
</gene>
<dbReference type="Pfam" id="PF06013">
    <property type="entry name" value="WXG100"/>
    <property type="match status" value="1"/>
</dbReference>
<dbReference type="Gene3D" id="1.10.287.1060">
    <property type="entry name" value="ESAT-6-like"/>
    <property type="match status" value="1"/>
</dbReference>
<dbReference type="RefSeq" id="WP_151903356.1">
    <property type="nucleotide sequence ID" value="NZ_CP045032.1"/>
</dbReference>
<comment type="similarity">
    <text evidence="1">Belongs to the WXG100 family.</text>
</comment>
<keyword evidence="3" id="KW-1185">Reference proteome</keyword>
<evidence type="ECO:0000256" key="1">
    <source>
        <dbReference type="RuleBase" id="RU362001"/>
    </source>
</evidence>
<dbReference type="InterPro" id="IPR036689">
    <property type="entry name" value="ESAT-6-like_sf"/>
</dbReference>
<protein>
    <recommendedName>
        <fullName evidence="1">ESAT-6-like protein</fullName>
    </recommendedName>
</protein>
<dbReference type="Proteomes" id="UP000326711">
    <property type="component" value="Chromosome"/>
</dbReference>
<dbReference type="KEGG" id="cuo:CUROG_08610"/>
<reference evidence="3" key="1">
    <citation type="submission" date="2019-10" db="EMBL/GenBank/DDBJ databases">
        <title>Complete genome sequence of Corynebacterium urogenitalis DSM 108747, isolated from the genital tract of a cow.</title>
        <authorList>
            <person name="Ruckert C."/>
            <person name="Ballas P."/>
            <person name="Wagener K."/>
            <person name="Drillich M."/>
            <person name="Kaempfer P."/>
            <person name="Busse H.-J."/>
            <person name="Ehling-Schulz M."/>
        </authorList>
    </citation>
    <scope>NUCLEOTIDE SEQUENCE [LARGE SCALE GENOMIC DNA]</scope>
    <source>
        <strain evidence="3">LMM 1652</strain>
    </source>
</reference>
<evidence type="ECO:0000313" key="2">
    <source>
        <dbReference type="EMBL" id="QFQ03070.1"/>
    </source>
</evidence>
<sequence length="93" mass="10223">MIHYNFANIGQAAEDINSTKNRIDGILDNLKSDLQPLVAEWEGESATAYQAAQKKWDDSANELNIVLGQVATAVRDSNDRMSQINTNAANSWA</sequence>
<dbReference type="NCBIfam" id="TIGR03930">
    <property type="entry name" value="WXG100_ESAT6"/>
    <property type="match status" value="1"/>
</dbReference>
<proteinExistence type="inferred from homology"/>
<evidence type="ECO:0000313" key="3">
    <source>
        <dbReference type="Proteomes" id="UP000326711"/>
    </source>
</evidence>
<accession>A0A5J6ZDR4</accession>
<dbReference type="AlphaFoldDB" id="A0A5J6ZDR4"/>
<name>A0A5J6ZDR4_9CORY</name>
<dbReference type="EMBL" id="CP045032">
    <property type="protein sequence ID" value="QFQ03070.1"/>
    <property type="molecule type" value="Genomic_DNA"/>
</dbReference>
<dbReference type="OrthoDB" id="3387628at2"/>